<evidence type="ECO:0000313" key="2">
    <source>
        <dbReference type="Proteomes" id="UP000012153"/>
    </source>
</evidence>
<dbReference type="Proteomes" id="UP000012153">
    <property type="component" value="Unassembled WGS sequence"/>
</dbReference>
<name>M6UE00_9LEPT</name>
<sequence>MKWVFSNIISLPSQKSVEFEISRIDFFEEKAFLSEIWYSIQKNLE</sequence>
<comment type="caution">
    <text evidence="1">The sequence shown here is derived from an EMBL/GenBank/DDBJ whole genome shotgun (WGS) entry which is preliminary data.</text>
</comment>
<gene>
    <name evidence="1" type="ORF">LEP1GSC186_4689</name>
</gene>
<reference evidence="1 2" key="1">
    <citation type="submission" date="2013-01" db="EMBL/GenBank/DDBJ databases">
        <authorList>
            <person name="Harkins D.M."/>
            <person name="Durkin A.S."/>
            <person name="Brinkac L.M."/>
            <person name="Haft D.H."/>
            <person name="Selengut J.D."/>
            <person name="Sanka R."/>
            <person name="DePew J."/>
            <person name="Purushe J."/>
            <person name="Matthias M.A."/>
            <person name="Vinetz J.M."/>
            <person name="Sutton G.G."/>
            <person name="Nierman W.C."/>
            <person name="Fouts D.E."/>
        </authorList>
    </citation>
    <scope>NUCLEOTIDE SEQUENCE [LARGE SCALE GENOMIC DNA]</scope>
    <source>
        <strain evidence="1 2">ZUN142</strain>
    </source>
</reference>
<dbReference type="AlphaFoldDB" id="M6UE00"/>
<protein>
    <submittedName>
        <fullName evidence="1">Uncharacterized protein</fullName>
    </submittedName>
</protein>
<evidence type="ECO:0000313" key="1">
    <source>
        <dbReference type="EMBL" id="EMO41016.1"/>
    </source>
</evidence>
<accession>M6UE00</accession>
<proteinExistence type="predicted"/>
<dbReference type="EMBL" id="AHOP02000024">
    <property type="protein sequence ID" value="EMO41016.1"/>
    <property type="molecule type" value="Genomic_DNA"/>
</dbReference>
<organism evidence="1 2">
    <name type="scientific">Leptospira noguchii serovar Autumnalis str. ZUN142</name>
    <dbReference type="NCBI Taxonomy" id="1085540"/>
    <lineage>
        <taxon>Bacteria</taxon>
        <taxon>Pseudomonadati</taxon>
        <taxon>Spirochaetota</taxon>
        <taxon>Spirochaetia</taxon>
        <taxon>Leptospirales</taxon>
        <taxon>Leptospiraceae</taxon>
        <taxon>Leptospira</taxon>
    </lineage>
</organism>